<name>A0A1B8HKL1_9GAMM</name>
<proteinExistence type="predicted"/>
<protein>
    <submittedName>
        <fullName evidence="1">Uncharacterized protein</fullName>
    </submittedName>
</protein>
<gene>
    <name evidence="1" type="ORF">AYY17_18120</name>
</gene>
<dbReference type="EMBL" id="LZEX01000008">
    <property type="protein sequence ID" value="OBU09730.1"/>
    <property type="molecule type" value="Genomic_DNA"/>
</dbReference>
<dbReference type="Proteomes" id="UP000092247">
    <property type="component" value="Unassembled WGS sequence"/>
</dbReference>
<evidence type="ECO:0000313" key="2">
    <source>
        <dbReference type="Proteomes" id="UP000092247"/>
    </source>
</evidence>
<comment type="caution">
    <text evidence="1">The sequence shown here is derived from an EMBL/GenBank/DDBJ whole genome shotgun (WGS) entry which is preliminary data.</text>
</comment>
<sequence>MLKVYVWLPTKKSAGHTSVSFRSNYVSIRTTEGAGVSDVNIKASHQGSFIGALKDDITAEGGRQPQVITINEINTEKLAFFIANISNHIPQYQFSRYNNAHVVADCLTVACNSGSGAAGQYSKTAGGALGKGVWTSTDVLRYATELSLKA</sequence>
<reference evidence="1 2" key="1">
    <citation type="submission" date="2016-06" db="EMBL/GenBank/DDBJ databases">
        <authorList>
            <person name="Kjaerup R.B."/>
            <person name="Dalgaard T.S."/>
            <person name="Juul-Madsen H.R."/>
        </authorList>
    </citation>
    <scope>NUCLEOTIDE SEQUENCE [LARGE SCALE GENOMIC DNA]</scope>
    <source>
        <strain evidence="1 2">GCSL-Mp3</strain>
    </source>
</reference>
<evidence type="ECO:0000313" key="1">
    <source>
        <dbReference type="EMBL" id="OBU09730.1"/>
    </source>
</evidence>
<dbReference type="RefSeq" id="WP_067422609.1">
    <property type="nucleotide sequence ID" value="NZ_CBCPID010000020.1"/>
</dbReference>
<dbReference type="AlphaFoldDB" id="A0A1B8HKL1"/>
<accession>A0A1B8HKL1</accession>
<organism evidence="1 2">
    <name type="scientific">Morganella psychrotolerans</name>
    <dbReference type="NCBI Taxonomy" id="368603"/>
    <lineage>
        <taxon>Bacteria</taxon>
        <taxon>Pseudomonadati</taxon>
        <taxon>Pseudomonadota</taxon>
        <taxon>Gammaproteobacteria</taxon>
        <taxon>Enterobacterales</taxon>
        <taxon>Morganellaceae</taxon>
        <taxon>Morganella</taxon>
    </lineage>
</organism>